<protein>
    <submittedName>
        <fullName evidence="2">Uncharacterized protein</fullName>
    </submittedName>
</protein>
<dbReference type="Proteomes" id="UP001480595">
    <property type="component" value="Unassembled WGS sequence"/>
</dbReference>
<gene>
    <name evidence="2" type="ORF">PG994_009981</name>
</gene>
<name>A0ABR1TNL3_9PEZI</name>
<evidence type="ECO:0000313" key="3">
    <source>
        <dbReference type="Proteomes" id="UP001480595"/>
    </source>
</evidence>
<reference evidence="2 3" key="1">
    <citation type="submission" date="2023-01" db="EMBL/GenBank/DDBJ databases">
        <title>Analysis of 21 Apiospora genomes using comparative genomics revels a genus with tremendous synthesis potential of carbohydrate active enzymes and secondary metabolites.</title>
        <authorList>
            <person name="Sorensen T."/>
        </authorList>
    </citation>
    <scope>NUCLEOTIDE SEQUENCE [LARGE SCALE GENOMIC DNA]</scope>
    <source>
        <strain evidence="2 3">CBS 135458</strain>
    </source>
</reference>
<evidence type="ECO:0000256" key="1">
    <source>
        <dbReference type="SAM" id="MobiDB-lite"/>
    </source>
</evidence>
<proteinExistence type="predicted"/>
<dbReference type="RefSeq" id="XP_066710500.1">
    <property type="nucleotide sequence ID" value="XM_066861390.1"/>
</dbReference>
<accession>A0ABR1TNL3</accession>
<sequence>MTDQRLPTPSKLADASPSEPTATFVLGQPQQNPALRRRKRGSQSPTKRSSNTTSTKSTALFDRTFQQHLIDFSVLPGGYEYPDGDPAQEPANLGEIARVLAQPQPSLSALRFPDEDFRRFKREENHASKE</sequence>
<keyword evidence="3" id="KW-1185">Reference proteome</keyword>
<feature type="region of interest" description="Disordered" evidence="1">
    <location>
        <begin position="1"/>
        <end position="60"/>
    </location>
</feature>
<feature type="compositionally biased region" description="Low complexity" evidence="1">
    <location>
        <begin position="44"/>
        <end position="58"/>
    </location>
</feature>
<comment type="caution">
    <text evidence="2">The sequence shown here is derived from an EMBL/GenBank/DDBJ whole genome shotgun (WGS) entry which is preliminary data.</text>
</comment>
<evidence type="ECO:0000313" key="2">
    <source>
        <dbReference type="EMBL" id="KAK8048251.1"/>
    </source>
</evidence>
<dbReference type="EMBL" id="JAQQWL010000011">
    <property type="protein sequence ID" value="KAK8048251.1"/>
    <property type="molecule type" value="Genomic_DNA"/>
</dbReference>
<dbReference type="GeneID" id="92094453"/>
<organism evidence="2 3">
    <name type="scientific">Apiospora phragmitis</name>
    <dbReference type="NCBI Taxonomy" id="2905665"/>
    <lineage>
        <taxon>Eukaryota</taxon>
        <taxon>Fungi</taxon>
        <taxon>Dikarya</taxon>
        <taxon>Ascomycota</taxon>
        <taxon>Pezizomycotina</taxon>
        <taxon>Sordariomycetes</taxon>
        <taxon>Xylariomycetidae</taxon>
        <taxon>Amphisphaeriales</taxon>
        <taxon>Apiosporaceae</taxon>
        <taxon>Apiospora</taxon>
    </lineage>
</organism>